<feature type="transmembrane region" description="Helical" evidence="1">
    <location>
        <begin position="12"/>
        <end position="30"/>
    </location>
</feature>
<protein>
    <submittedName>
        <fullName evidence="2">Uncharacterized protein</fullName>
    </submittedName>
</protein>
<proteinExistence type="predicted"/>
<dbReference type="EMBL" id="JBHSBU010000001">
    <property type="protein sequence ID" value="MFC4160900.1"/>
    <property type="molecule type" value="Genomic_DNA"/>
</dbReference>
<organism evidence="2 3">
    <name type="scientific">Chitinimonas lacunae</name>
    <dbReference type="NCBI Taxonomy" id="1963018"/>
    <lineage>
        <taxon>Bacteria</taxon>
        <taxon>Pseudomonadati</taxon>
        <taxon>Pseudomonadota</taxon>
        <taxon>Betaproteobacteria</taxon>
        <taxon>Neisseriales</taxon>
        <taxon>Chitinibacteraceae</taxon>
        <taxon>Chitinimonas</taxon>
    </lineage>
</organism>
<sequence>MDRKILLKKKKFLFHFLLIAPVSFFSYSIGVGSKQASLLIGLLIALFFLLLLSCFGKKKKILAGSVAALLFHLTIAVIGFNIGNNVYEARSIKSLKKNLPDLLKQKNIETNTENIIYKNINCIPLHGICTTTVIIGPRQYRFVIRDSGKLEMLSQK</sequence>
<name>A0ABV8MVN5_9NEIS</name>
<evidence type="ECO:0000313" key="2">
    <source>
        <dbReference type="EMBL" id="MFC4160900.1"/>
    </source>
</evidence>
<dbReference type="RefSeq" id="WP_378166228.1">
    <property type="nucleotide sequence ID" value="NZ_JBHSBU010000001.1"/>
</dbReference>
<keyword evidence="1" id="KW-0472">Membrane</keyword>
<keyword evidence="1" id="KW-1133">Transmembrane helix</keyword>
<feature type="transmembrane region" description="Helical" evidence="1">
    <location>
        <begin position="62"/>
        <end position="83"/>
    </location>
</feature>
<evidence type="ECO:0000256" key="1">
    <source>
        <dbReference type="SAM" id="Phobius"/>
    </source>
</evidence>
<evidence type="ECO:0000313" key="3">
    <source>
        <dbReference type="Proteomes" id="UP001595791"/>
    </source>
</evidence>
<reference evidence="3" key="1">
    <citation type="journal article" date="2019" name="Int. J. Syst. Evol. Microbiol.">
        <title>The Global Catalogue of Microorganisms (GCM) 10K type strain sequencing project: providing services to taxonomists for standard genome sequencing and annotation.</title>
        <authorList>
            <consortium name="The Broad Institute Genomics Platform"/>
            <consortium name="The Broad Institute Genome Sequencing Center for Infectious Disease"/>
            <person name="Wu L."/>
            <person name="Ma J."/>
        </authorList>
    </citation>
    <scope>NUCLEOTIDE SEQUENCE [LARGE SCALE GENOMIC DNA]</scope>
    <source>
        <strain evidence="3">LMG 29894</strain>
    </source>
</reference>
<keyword evidence="3" id="KW-1185">Reference proteome</keyword>
<gene>
    <name evidence="2" type="ORF">ACFOW7_16295</name>
</gene>
<comment type="caution">
    <text evidence="2">The sequence shown here is derived from an EMBL/GenBank/DDBJ whole genome shotgun (WGS) entry which is preliminary data.</text>
</comment>
<accession>A0ABV8MVN5</accession>
<keyword evidence="1" id="KW-0812">Transmembrane</keyword>
<feature type="transmembrane region" description="Helical" evidence="1">
    <location>
        <begin position="36"/>
        <end position="55"/>
    </location>
</feature>
<dbReference type="Proteomes" id="UP001595791">
    <property type="component" value="Unassembled WGS sequence"/>
</dbReference>